<reference evidence="9" key="1">
    <citation type="submission" date="2021-02" db="EMBL/GenBank/DDBJ databases">
        <authorList>
            <person name="Nowell W R."/>
        </authorList>
    </citation>
    <scope>NUCLEOTIDE SEQUENCE</scope>
</reference>
<dbReference type="Gene3D" id="1.10.10.580">
    <property type="entry name" value="Structural maintenance of chromosome 1. Chain E"/>
    <property type="match status" value="1"/>
</dbReference>
<organism evidence="9 10">
    <name type="scientific">Adineta ricciae</name>
    <name type="common">Rotifer</name>
    <dbReference type="NCBI Taxonomy" id="249248"/>
    <lineage>
        <taxon>Eukaryota</taxon>
        <taxon>Metazoa</taxon>
        <taxon>Spiralia</taxon>
        <taxon>Gnathifera</taxon>
        <taxon>Rotifera</taxon>
        <taxon>Eurotatoria</taxon>
        <taxon>Bdelloidea</taxon>
        <taxon>Adinetida</taxon>
        <taxon>Adinetidae</taxon>
        <taxon>Adineta</taxon>
    </lineage>
</organism>
<feature type="domain" description="Rad21/Rec8-like protein C-terminal eukaryotic" evidence="7">
    <location>
        <begin position="833"/>
        <end position="876"/>
    </location>
</feature>
<name>A0A814X4U3_ADIRI</name>
<comment type="subcellular location">
    <subcellularLocation>
        <location evidence="2">Chromosome</location>
    </subcellularLocation>
    <subcellularLocation>
        <location evidence="1">Nucleus</location>
    </subcellularLocation>
</comment>
<keyword evidence="4" id="KW-0158">Chromosome</keyword>
<feature type="compositionally biased region" description="Basic and acidic residues" evidence="6">
    <location>
        <begin position="701"/>
        <end position="711"/>
    </location>
</feature>
<dbReference type="PANTHER" id="PTHR12585">
    <property type="entry name" value="SCC1 / RAD21 FAMILY MEMBER"/>
    <property type="match status" value="1"/>
</dbReference>
<dbReference type="GO" id="GO:0008278">
    <property type="term" value="C:cohesin complex"/>
    <property type="evidence" value="ECO:0007669"/>
    <property type="project" value="InterPro"/>
</dbReference>
<gene>
    <name evidence="9" type="ORF">XAT740_LOCUS24211</name>
</gene>
<dbReference type="GO" id="GO:0005634">
    <property type="term" value="C:nucleus"/>
    <property type="evidence" value="ECO:0007669"/>
    <property type="project" value="UniProtKB-SubCell"/>
</dbReference>
<dbReference type="AlphaFoldDB" id="A0A814X4U3"/>
<dbReference type="PANTHER" id="PTHR12585:SF69">
    <property type="entry name" value="FI11703P"/>
    <property type="match status" value="1"/>
</dbReference>
<evidence type="ECO:0000256" key="6">
    <source>
        <dbReference type="SAM" id="MobiDB-lite"/>
    </source>
</evidence>
<dbReference type="Gene3D" id="2.60.120.620">
    <property type="entry name" value="q2cbj1_9rhob like domain"/>
    <property type="match status" value="1"/>
</dbReference>
<feature type="domain" description="Rad21/Rec8-like protein N-terminal" evidence="8">
    <location>
        <begin position="228"/>
        <end position="324"/>
    </location>
</feature>
<dbReference type="InterPro" id="IPR008775">
    <property type="entry name" value="Phytyl_CoA_dOase-like"/>
</dbReference>
<keyword evidence="5" id="KW-0539">Nucleus</keyword>
<evidence type="ECO:0000313" key="10">
    <source>
        <dbReference type="Proteomes" id="UP000663828"/>
    </source>
</evidence>
<accession>A0A814X4U3</accession>
<dbReference type="InterPro" id="IPR049589">
    <property type="entry name" value="NXP1_M-like"/>
</dbReference>
<dbReference type="InterPro" id="IPR023093">
    <property type="entry name" value="ScpA-like_C"/>
</dbReference>
<dbReference type="GO" id="GO:0007062">
    <property type="term" value="P:sister chromatid cohesion"/>
    <property type="evidence" value="ECO:0007669"/>
    <property type="project" value="InterPro"/>
</dbReference>
<dbReference type="CDD" id="cd21792">
    <property type="entry name" value="Rad21_Rec8_M_NXP1-like"/>
    <property type="match status" value="1"/>
</dbReference>
<feature type="region of interest" description="Disordered" evidence="6">
    <location>
        <begin position="686"/>
        <end position="798"/>
    </location>
</feature>
<dbReference type="InterPro" id="IPR006910">
    <property type="entry name" value="Rad21_Rec8_N"/>
</dbReference>
<evidence type="ECO:0000259" key="8">
    <source>
        <dbReference type="Pfam" id="PF04825"/>
    </source>
</evidence>
<evidence type="ECO:0000256" key="1">
    <source>
        <dbReference type="ARBA" id="ARBA00004123"/>
    </source>
</evidence>
<dbReference type="GO" id="GO:1990414">
    <property type="term" value="P:replication-born double-strand break repair via sister chromatid exchange"/>
    <property type="evidence" value="ECO:0007669"/>
    <property type="project" value="TreeGrafter"/>
</dbReference>
<proteinExistence type="inferred from homology"/>
<protein>
    <submittedName>
        <fullName evidence="9">Uncharacterized protein</fullName>
    </submittedName>
</protein>
<feature type="compositionally biased region" description="Polar residues" evidence="6">
    <location>
        <begin position="749"/>
        <end position="758"/>
    </location>
</feature>
<evidence type="ECO:0000313" key="9">
    <source>
        <dbReference type="EMBL" id="CAF1211394.1"/>
    </source>
</evidence>
<dbReference type="GO" id="GO:0003682">
    <property type="term" value="F:chromatin binding"/>
    <property type="evidence" value="ECO:0007669"/>
    <property type="project" value="TreeGrafter"/>
</dbReference>
<keyword evidence="10" id="KW-1185">Reference proteome</keyword>
<dbReference type="SUPFAM" id="SSF46785">
    <property type="entry name" value="Winged helix' DNA-binding domain"/>
    <property type="match status" value="1"/>
</dbReference>
<comment type="caution">
    <text evidence="9">The sequence shown here is derived from an EMBL/GenBank/DDBJ whole genome shotgun (WGS) entry which is preliminary data.</text>
</comment>
<dbReference type="Pfam" id="PF04825">
    <property type="entry name" value="Rad21_Rec8_N"/>
    <property type="match status" value="1"/>
</dbReference>
<dbReference type="Pfam" id="PF04824">
    <property type="entry name" value="Rad21_Rec8"/>
    <property type="match status" value="1"/>
</dbReference>
<evidence type="ECO:0000256" key="2">
    <source>
        <dbReference type="ARBA" id="ARBA00004286"/>
    </source>
</evidence>
<dbReference type="Proteomes" id="UP000663828">
    <property type="component" value="Unassembled WGS sequence"/>
</dbReference>
<dbReference type="InterPro" id="IPR039781">
    <property type="entry name" value="Rad21/Rec8-like"/>
</dbReference>
<evidence type="ECO:0000259" key="7">
    <source>
        <dbReference type="Pfam" id="PF04824"/>
    </source>
</evidence>
<dbReference type="InterPro" id="IPR006909">
    <property type="entry name" value="Rad21/Rec8_C_eu"/>
</dbReference>
<dbReference type="SUPFAM" id="SSF51197">
    <property type="entry name" value="Clavaminate synthase-like"/>
    <property type="match status" value="1"/>
</dbReference>
<comment type="similarity">
    <text evidence="3">Belongs to the rad21 family.</text>
</comment>
<sequence length="885" mass="99715">MSSDSVVDQYERDGFLIIPDVINKDECEELKQEAKRVLSNRSSSSASVYIHASVASPLYSQFHKDPRIVNILKKIMPDGVMFLSDKIVVKTSDKTFATPWHMDCFYWPNTRRKLSVWIPFDDVDADNGALTVVRGSHKKNWTMINKPLPNGEFVFQIADSDVNQEDVVTCKIKRGAAIIFSDRLVHGSTSNSAGIDRFTVIGTYHSPAADETFDLDFPAREFSDTVSMFYTHAILTKRGPLARLWLAAHWDKKLTKAQIFETDIRLSCESILEPCLKLALRTKGHLLLGVVRIYSRKTKYLLADCNEAFIKIKMAFRPGMVGMEGSSAHHTGQDPDTREVSIAAITLPENFHDFDLIDLNIDYTDDPSRFQMHQARAEEITLKEDFISVPMLLDDDFGDANGLDEPEFFRKLQPSLQLNEQSSNLDVDTTILRKEQSISRPLGDDPFALDGFGDFTAPASVIGIGGDHSDLVHDKDRYDHVMSPFHQDDNGPDIPMLDDHQALRNDENHDKQMETETGHIPGADDTTILSNVSDEFVLPPISATEQTSIVRQAVKRKRKLVIDDAKEIDSSSMKTQLSDTTDIVGVLELAPPTRRLMHLKETGGIEKLFSLSTTSIFSKTLQQLYTRNMVTKPLEQMPPDNYQIQHDLAMEQLERDRDDSSTDQMRATHHHYLEVLGYDPSFVGAGISPNRTKKRGLSPTDDDHFSKHQRSDSLFFPPMTTSMDNLMDVIPGPMSPTRKSGRKVHELNQMPTSPSRASGNIRRKKGMGHLTKENQEEHDDEEDEHGQTTTAQEDFESGKKLNRRAKIMLNAFERAFDSADALSFHDHLSSGNPNYHTRKLTAQKFYTLLVLKKLQAVDVEQTEAFGDIAITPGAHFHQHISSGGR</sequence>
<evidence type="ECO:0000256" key="3">
    <source>
        <dbReference type="ARBA" id="ARBA00009870"/>
    </source>
</evidence>
<dbReference type="InterPro" id="IPR036390">
    <property type="entry name" value="WH_DNA-bd_sf"/>
</dbReference>
<evidence type="ECO:0000256" key="4">
    <source>
        <dbReference type="ARBA" id="ARBA00022454"/>
    </source>
</evidence>
<dbReference type="EMBL" id="CAJNOR010001862">
    <property type="protein sequence ID" value="CAF1211394.1"/>
    <property type="molecule type" value="Genomic_DNA"/>
</dbReference>
<evidence type="ECO:0000256" key="5">
    <source>
        <dbReference type="ARBA" id="ARBA00023242"/>
    </source>
</evidence>
<dbReference type="Pfam" id="PF05721">
    <property type="entry name" value="PhyH"/>
    <property type="match status" value="1"/>
</dbReference>